<reference evidence="7" key="2">
    <citation type="submission" date="2013-12" db="EMBL/GenBank/DDBJ databases">
        <authorList>
            <person name="Yu Y."/>
            <person name="Lee S."/>
            <person name="de Baynast K."/>
            <person name="Wissotski M."/>
            <person name="Liu L."/>
            <person name="Talag J."/>
            <person name="Goicoechea J."/>
            <person name="Angelova A."/>
            <person name="Jetty R."/>
            <person name="Kudrna D."/>
            <person name="Golser W."/>
            <person name="Rivera L."/>
            <person name="Zhang J."/>
            <person name="Wing R."/>
        </authorList>
    </citation>
    <scope>NUCLEOTIDE SEQUENCE</scope>
</reference>
<dbReference type="Gene3D" id="2.30.280.10">
    <property type="entry name" value="SRA-YDG"/>
    <property type="match status" value="1"/>
</dbReference>
<name>A0A0D9X7N0_9ORYZ</name>
<evidence type="ECO:0000259" key="5">
    <source>
        <dbReference type="PROSITE" id="PS51015"/>
    </source>
</evidence>
<feature type="region of interest" description="Disordered" evidence="4">
    <location>
        <begin position="79"/>
        <end position="103"/>
    </location>
</feature>
<proteinExistence type="predicted"/>
<dbReference type="GO" id="GO:0005694">
    <property type="term" value="C:chromosome"/>
    <property type="evidence" value="ECO:0007669"/>
    <property type="project" value="UniProtKB-SubCell"/>
</dbReference>
<keyword evidence="7" id="KW-1185">Reference proteome</keyword>
<feature type="region of interest" description="Disordered" evidence="4">
    <location>
        <begin position="156"/>
        <end position="238"/>
    </location>
</feature>
<evidence type="ECO:0000256" key="4">
    <source>
        <dbReference type="SAM" id="MobiDB-lite"/>
    </source>
</evidence>
<evidence type="ECO:0000313" key="6">
    <source>
        <dbReference type="EnsemblPlants" id="LPERR08G11510.1"/>
    </source>
</evidence>
<feature type="region of interest" description="Disordered" evidence="4">
    <location>
        <begin position="13"/>
        <end position="66"/>
    </location>
</feature>
<reference evidence="6" key="3">
    <citation type="submission" date="2015-04" db="UniProtKB">
        <authorList>
            <consortium name="EnsemblPlants"/>
        </authorList>
    </citation>
    <scope>IDENTIFICATION</scope>
</reference>
<feature type="compositionally biased region" description="Basic and acidic residues" evidence="4">
    <location>
        <begin position="27"/>
        <end position="41"/>
    </location>
</feature>
<dbReference type="InterPro" id="IPR051357">
    <property type="entry name" value="H3K9_HMTase_SUVAR3-9"/>
</dbReference>
<evidence type="ECO:0000256" key="3">
    <source>
        <dbReference type="PROSITE-ProRule" id="PRU00358"/>
    </source>
</evidence>
<keyword evidence="2 3" id="KW-0539">Nucleus</keyword>
<reference evidence="6 7" key="1">
    <citation type="submission" date="2012-08" db="EMBL/GenBank/DDBJ databases">
        <title>Oryza genome evolution.</title>
        <authorList>
            <person name="Wing R.A."/>
        </authorList>
    </citation>
    <scope>NUCLEOTIDE SEQUENCE</scope>
</reference>
<dbReference type="SMART" id="SM00466">
    <property type="entry name" value="SRA"/>
    <property type="match status" value="1"/>
</dbReference>
<dbReference type="InterPro" id="IPR003105">
    <property type="entry name" value="SRA_YDG"/>
</dbReference>
<dbReference type="EnsemblPlants" id="LPERR08G11510.1">
    <property type="protein sequence ID" value="LPERR08G11510.1"/>
    <property type="gene ID" value="LPERR08G11510"/>
</dbReference>
<accession>A0A0D9X7N0</accession>
<dbReference type="SUPFAM" id="SSF88697">
    <property type="entry name" value="PUA domain-like"/>
    <property type="match status" value="1"/>
</dbReference>
<feature type="domain" description="YDG" evidence="5">
    <location>
        <begin position="937"/>
        <end position="1082"/>
    </location>
</feature>
<dbReference type="STRING" id="77586.A0A0D9X7N0"/>
<dbReference type="InterPro" id="IPR036987">
    <property type="entry name" value="SRA-YDG_sf"/>
</dbReference>
<dbReference type="Pfam" id="PF02182">
    <property type="entry name" value="SAD_SRA"/>
    <property type="match status" value="1"/>
</dbReference>
<dbReference type="Proteomes" id="UP000032180">
    <property type="component" value="Chromosome 8"/>
</dbReference>
<protein>
    <recommendedName>
        <fullName evidence="5">YDG domain-containing protein</fullName>
    </recommendedName>
</protein>
<sequence length="1082" mass="114353">MSGLDLREMLRCASQRQPRRGGWTQAQRRDAPVPDAADRRDWARRRHWEEGTATATHGGGGGAEREGLMVAPASTGDAAVAGGSATHGGAERVSAGVGDGGTAASRRWRRSMDIRPNPGLAEMYFLAGQPRGSVWRQRAAAAGGRGIAAVRRRGEDEVHDGGGDGTQCEVAPTRTAESAGRNAASVAGQRVACPVVAPDERGNGGGGGGELGTKRGLEQQLASRSQPPKRRAVSAKRQFPAGCGRDAAIPLGRGHDGGVRAPDEATAAAPLAGSRNGLPLDAPPPDRAVLGNVEIGEKVAIADGGVRPSDETIAAAPFAGSRNGLPLDAPTHRAVLGNVEIGEKVAIVDGGVSMANVQQSHVTADAVLMKSSLVFDENRVDCKVSSLDNGAEGAASGTHGGDLLGRKEMLAKAAHLLPKWSIVPATRRFPPGCGRDVVAPLARGEEGNMGSNSEVMLSGVVRDVSHEVVAMDGGTNSVNQCATNIVGALNVGVSDETVQCEELEEGELIDDAYCEVPESQLVAGCVGTSDEIMQDKSLHEGCTDAALETEDGLLIGGNCETIFLAASAKCSVGGPPNETVQAKRVFGDNGIKGKISSLAIDDHGSNTLRSKAPIKSLVQSPLLTLRKMVANNNGSEVDGCISATGIAQVDREVEEGEGALRAYHAVLESQVATSFVPHESTTGRHEGAVLGKIAPEHSIRHFPKVESCRNTSRHVGTIPKAAAESCVEGPSKQHFKGKRDCKNDMIKKSSMDASTKVFDDGNRRSKIFLTARKSVKPPVIANRKPPLNTLHTPFSKGKEESVAASSAFFGPKKRLKVKGSGQSKHIPVKIVSASASASKDNLMDEKASNLEDDDILKELAVHDGKLELHLNVHRQNGCRNTDDRSKIRMLCRRFQKICRALVQAVEQGSLKVRRVDLEADKIIRKLPGFTKPVPIVGDIPGVEVGDEFLYRVELAIVGLHRPYQGGIDTTDHHGELVAISIVASGGYPDELSSSGELIYTGSGGKLAGKEKDEDQKLERGNLALENCIKTRTPVRVIHGFKSQSREDDSHSRARQISTFTYDGLYLVVGCWREGLPGSRAVD</sequence>
<dbReference type="InterPro" id="IPR015947">
    <property type="entry name" value="PUA-like_sf"/>
</dbReference>
<dbReference type="PANTHER" id="PTHR45660">
    <property type="entry name" value="HISTONE-LYSINE N-METHYLTRANSFERASE SETMAR"/>
    <property type="match status" value="1"/>
</dbReference>
<dbReference type="PROSITE" id="PS51015">
    <property type="entry name" value="YDG"/>
    <property type="match status" value="1"/>
</dbReference>
<dbReference type="GO" id="GO:0005634">
    <property type="term" value="C:nucleus"/>
    <property type="evidence" value="ECO:0007669"/>
    <property type="project" value="UniProtKB-SubCell"/>
</dbReference>
<dbReference type="GO" id="GO:0042054">
    <property type="term" value="F:histone methyltransferase activity"/>
    <property type="evidence" value="ECO:0007669"/>
    <property type="project" value="TreeGrafter"/>
</dbReference>
<dbReference type="eggNOG" id="ENOG502S1J4">
    <property type="taxonomic scope" value="Eukaryota"/>
</dbReference>
<comment type="subcellular location">
    <subcellularLocation>
        <location evidence="1">Chromosome</location>
    </subcellularLocation>
    <subcellularLocation>
        <location evidence="3">Nucleus</location>
    </subcellularLocation>
</comment>
<dbReference type="Gramene" id="LPERR08G11510.1">
    <property type="protein sequence ID" value="LPERR08G11510.1"/>
    <property type="gene ID" value="LPERR08G11510"/>
</dbReference>
<dbReference type="GO" id="GO:0003690">
    <property type="term" value="F:double-stranded DNA binding"/>
    <property type="evidence" value="ECO:0007669"/>
    <property type="project" value="TreeGrafter"/>
</dbReference>
<dbReference type="PANTHER" id="PTHR45660:SF11">
    <property type="entry name" value="OS08G0400200 PROTEIN"/>
    <property type="match status" value="1"/>
</dbReference>
<organism evidence="6 7">
    <name type="scientific">Leersia perrieri</name>
    <dbReference type="NCBI Taxonomy" id="77586"/>
    <lineage>
        <taxon>Eukaryota</taxon>
        <taxon>Viridiplantae</taxon>
        <taxon>Streptophyta</taxon>
        <taxon>Embryophyta</taxon>
        <taxon>Tracheophyta</taxon>
        <taxon>Spermatophyta</taxon>
        <taxon>Magnoliopsida</taxon>
        <taxon>Liliopsida</taxon>
        <taxon>Poales</taxon>
        <taxon>Poaceae</taxon>
        <taxon>BOP clade</taxon>
        <taxon>Oryzoideae</taxon>
        <taxon>Oryzeae</taxon>
        <taxon>Oryzinae</taxon>
        <taxon>Leersia</taxon>
    </lineage>
</organism>
<dbReference type="HOGENOM" id="CLU_004556_1_1_1"/>
<evidence type="ECO:0000256" key="2">
    <source>
        <dbReference type="ARBA" id="ARBA00023242"/>
    </source>
</evidence>
<evidence type="ECO:0000313" key="7">
    <source>
        <dbReference type="Proteomes" id="UP000032180"/>
    </source>
</evidence>
<evidence type="ECO:0000256" key="1">
    <source>
        <dbReference type="ARBA" id="ARBA00004286"/>
    </source>
</evidence>
<dbReference type="AlphaFoldDB" id="A0A0D9X7N0"/>